<organism evidence="8 9">
    <name type="scientific">Filobasidium floriforme</name>
    <dbReference type="NCBI Taxonomy" id="5210"/>
    <lineage>
        <taxon>Eukaryota</taxon>
        <taxon>Fungi</taxon>
        <taxon>Dikarya</taxon>
        <taxon>Basidiomycota</taxon>
        <taxon>Agaricomycotina</taxon>
        <taxon>Tremellomycetes</taxon>
        <taxon>Filobasidiales</taxon>
        <taxon>Filobasidiaceae</taxon>
        <taxon>Filobasidium</taxon>
    </lineage>
</organism>
<dbReference type="Pfam" id="PF07690">
    <property type="entry name" value="MFS_1"/>
    <property type="match status" value="1"/>
</dbReference>
<dbReference type="FunFam" id="1.20.1250.20:FF:000223">
    <property type="entry name" value="Major facilitator superfamily domain-containing protein"/>
    <property type="match status" value="1"/>
</dbReference>
<evidence type="ECO:0000256" key="4">
    <source>
        <dbReference type="ARBA" id="ARBA00022989"/>
    </source>
</evidence>
<keyword evidence="3 6" id="KW-0812">Transmembrane</keyword>
<dbReference type="SUPFAM" id="SSF103473">
    <property type="entry name" value="MFS general substrate transporter"/>
    <property type="match status" value="1"/>
</dbReference>
<accession>A0A8K0JQF7</accession>
<reference evidence="8" key="1">
    <citation type="submission" date="2020-04" db="EMBL/GenBank/DDBJ databases">
        <title>Analysis of mating type loci in Filobasidium floriforme.</title>
        <authorList>
            <person name="Nowrousian M."/>
        </authorList>
    </citation>
    <scope>NUCLEOTIDE SEQUENCE</scope>
    <source>
        <strain evidence="8">CBS 6242</strain>
    </source>
</reference>
<comment type="subcellular location">
    <subcellularLocation>
        <location evidence="1">Membrane</location>
        <topology evidence="1">Multi-pass membrane protein</topology>
    </subcellularLocation>
</comment>
<dbReference type="GO" id="GO:0016020">
    <property type="term" value="C:membrane"/>
    <property type="evidence" value="ECO:0007669"/>
    <property type="project" value="UniProtKB-SubCell"/>
</dbReference>
<dbReference type="PANTHER" id="PTHR23504">
    <property type="entry name" value="MAJOR FACILITATOR SUPERFAMILY DOMAIN-CONTAINING PROTEIN 10"/>
    <property type="match status" value="1"/>
</dbReference>
<proteinExistence type="predicted"/>
<dbReference type="Proteomes" id="UP000812966">
    <property type="component" value="Unassembled WGS sequence"/>
</dbReference>
<sequence length="505" mass="54574">MSASAPKAMSSESSRIVKTVFLALVLDLLAFTLPLPLFPRLIDYYTSQESSNPNSFLSRVLSLFRSFRSLASNNQTSTLSSAAAGNKRWDVVLLGGALGSVFSLCQCIISPSLGSLSDKYGRKPILLLTMLGNILSAFIWLRSTTFSTYLISRLIGGLSEGNVQLSQAIISDVTTPETRSKSLALVGIAFSVCFTFGPSIGAYFASRSLPTTASTVNPDKSSQPVLNVYAFPALVSLVLLCIETFYLYLSLPETRGYKSRVGLKDFPQASMGTGQKTEEKEGGVKRESVEVRKERLRKLGRLHGLFLLFFSGAEFTLTFLTYDLFFATNKQNGMLLSYIGVLSSLLQGGFVRPRLSKHKTSELTFTQQGIYSCTVSLALMAILPLTGVRDSRWSSWVLYAIATGLSYTSATAVTGMMGAAAACCDDVEDEADQRGKLPRGKALGRFRSAGQLGRAIGPLLATATYWTQGPSVTYTIGALALGTLAWSIGGMVSEEVRRKAANKTR</sequence>
<evidence type="ECO:0000256" key="1">
    <source>
        <dbReference type="ARBA" id="ARBA00004141"/>
    </source>
</evidence>
<evidence type="ECO:0000313" key="8">
    <source>
        <dbReference type="EMBL" id="KAG7571056.1"/>
    </source>
</evidence>
<dbReference type="EMBL" id="JABELV010000012">
    <property type="protein sequence ID" value="KAG7571056.1"/>
    <property type="molecule type" value="Genomic_DNA"/>
</dbReference>
<dbReference type="PROSITE" id="PS50850">
    <property type="entry name" value="MFS"/>
    <property type="match status" value="1"/>
</dbReference>
<feature type="transmembrane region" description="Helical" evidence="6">
    <location>
        <begin position="20"/>
        <end position="38"/>
    </location>
</feature>
<keyword evidence="4 6" id="KW-1133">Transmembrane helix</keyword>
<feature type="transmembrane region" description="Helical" evidence="6">
    <location>
        <begin position="472"/>
        <end position="493"/>
    </location>
</feature>
<evidence type="ECO:0000256" key="6">
    <source>
        <dbReference type="SAM" id="Phobius"/>
    </source>
</evidence>
<dbReference type="InterPro" id="IPR020846">
    <property type="entry name" value="MFS_dom"/>
</dbReference>
<feature type="transmembrane region" description="Helical" evidence="6">
    <location>
        <begin position="183"/>
        <end position="206"/>
    </location>
</feature>
<feature type="transmembrane region" description="Helical" evidence="6">
    <location>
        <begin position="125"/>
        <end position="143"/>
    </location>
</feature>
<feature type="transmembrane region" description="Helical" evidence="6">
    <location>
        <begin position="226"/>
        <end position="249"/>
    </location>
</feature>
<comment type="caution">
    <text evidence="8">The sequence shown here is derived from an EMBL/GenBank/DDBJ whole genome shotgun (WGS) entry which is preliminary data.</text>
</comment>
<dbReference type="PANTHER" id="PTHR23504:SF31">
    <property type="entry name" value="MAJOR FACILITATOR SUPERFAMILY DOMAIN-CONTAINING PROTEIN 10"/>
    <property type="match status" value="1"/>
</dbReference>
<dbReference type="Gene3D" id="1.20.1250.20">
    <property type="entry name" value="MFS general substrate transporter like domains"/>
    <property type="match status" value="1"/>
</dbReference>
<keyword evidence="5 6" id="KW-0472">Membrane</keyword>
<evidence type="ECO:0000313" key="9">
    <source>
        <dbReference type="Proteomes" id="UP000812966"/>
    </source>
</evidence>
<evidence type="ECO:0000259" key="7">
    <source>
        <dbReference type="PROSITE" id="PS50850"/>
    </source>
</evidence>
<feature type="transmembrane region" description="Helical" evidence="6">
    <location>
        <begin position="91"/>
        <end position="113"/>
    </location>
</feature>
<evidence type="ECO:0000256" key="5">
    <source>
        <dbReference type="ARBA" id="ARBA00023136"/>
    </source>
</evidence>
<evidence type="ECO:0000256" key="3">
    <source>
        <dbReference type="ARBA" id="ARBA00022692"/>
    </source>
</evidence>
<protein>
    <recommendedName>
        <fullName evidence="7">Major facilitator superfamily (MFS) profile domain-containing protein</fullName>
    </recommendedName>
</protein>
<feature type="domain" description="Major facilitator superfamily (MFS) profile" evidence="7">
    <location>
        <begin position="20"/>
        <end position="495"/>
    </location>
</feature>
<keyword evidence="9" id="KW-1185">Reference proteome</keyword>
<feature type="transmembrane region" description="Helical" evidence="6">
    <location>
        <begin position="396"/>
        <end position="424"/>
    </location>
</feature>
<dbReference type="InterPro" id="IPR011701">
    <property type="entry name" value="MFS"/>
</dbReference>
<dbReference type="GO" id="GO:0022857">
    <property type="term" value="F:transmembrane transporter activity"/>
    <property type="evidence" value="ECO:0007669"/>
    <property type="project" value="InterPro"/>
</dbReference>
<feature type="transmembrane region" description="Helical" evidence="6">
    <location>
        <begin position="302"/>
        <end position="322"/>
    </location>
</feature>
<feature type="transmembrane region" description="Helical" evidence="6">
    <location>
        <begin position="363"/>
        <end position="384"/>
    </location>
</feature>
<dbReference type="InterPro" id="IPR036259">
    <property type="entry name" value="MFS_trans_sf"/>
</dbReference>
<dbReference type="AlphaFoldDB" id="A0A8K0JQF7"/>
<keyword evidence="2" id="KW-0813">Transport</keyword>
<name>A0A8K0JQF7_9TREE</name>
<gene>
    <name evidence="8" type="ORF">FFLO_01020</name>
</gene>
<evidence type="ECO:0000256" key="2">
    <source>
        <dbReference type="ARBA" id="ARBA00022448"/>
    </source>
</evidence>